<keyword evidence="1" id="KW-0812">Transmembrane</keyword>
<dbReference type="Proteomes" id="UP001259659">
    <property type="component" value="Unassembled WGS sequence"/>
</dbReference>
<comment type="caution">
    <text evidence="2">The sequence shown here is derived from an EMBL/GenBank/DDBJ whole genome shotgun (WGS) entry which is preliminary data.</text>
</comment>
<evidence type="ECO:0000256" key="1">
    <source>
        <dbReference type="SAM" id="Phobius"/>
    </source>
</evidence>
<keyword evidence="1" id="KW-0472">Membrane</keyword>
<feature type="transmembrane region" description="Helical" evidence="1">
    <location>
        <begin position="6"/>
        <end position="26"/>
    </location>
</feature>
<gene>
    <name evidence="2" type="ORF">NDI56_10195</name>
</gene>
<reference evidence="2 3" key="1">
    <citation type="submission" date="2022-06" db="EMBL/GenBank/DDBJ databases">
        <title>Haloarcula sp. a new haloarchaeum isolate from saline soil.</title>
        <authorList>
            <person name="Strakova D."/>
            <person name="Galisteo C."/>
            <person name="Sanchez-Porro C."/>
            <person name="Ventosa A."/>
        </authorList>
    </citation>
    <scope>NUCLEOTIDE SEQUENCE [LARGE SCALE GENOMIC DNA]</scope>
    <source>
        <strain evidence="2 3">S1CR25-12</strain>
    </source>
</reference>
<proteinExistence type="predicted"/>
<evidence type="ECO:0000313" key="3">
    <source>
        <dbReference type="Proteomes" id="UP001259659"/>
    </source>
</evidence>
<feature type="transmembrane region" description="Helical" evidence="1">
    <location>
        <begin position="33"/>
        <end position="57"/>
    </location>
</feature>
<dbReference type="EMBL" id="JAMQON010000002">
    <property type="protein sequence ID" value="MDS0259760.1"/>
    <property type="molecule type" value="Genomic_DNA"/>
</dbReference>
<keyword evidence="3" id="KW-1185">Reference proteome</keyword>
<dbReference type="RefSeq" id="WP_310919403.1">
    <property type="nucleotide sequence ID" value="NZ_JAMQON010000002.1"/>
</dbReference>
<keyword evidence="1" id="KW-1133">Transmembrane helix</keyword>
<evidence type="ECO:0008006" key="4">
    <source>
        <dbReference type="Google" id="ProtNLM"/>
    </source>
</evidence>
<organism evidence="2 3">
    <name type="scientific">Haloarcula saliterrae</name>
    <dbReference type="NCBI Taxonomy" id="2950534"/>
    <lineage>
        <taxon>Archaea</taxon>
        <taxon>Methanobacteriati</taxon>
        <taxon>Methanobacteriota</taxon>
        <taxon>Stenosarchaea group</taxon>
        <taxon>Halobacteria</taxon>
        <taxon>Halobacteriales</taxon>
        <taxon>Haloarculaceae</taxon>
        <taxon>Haloarcula</taxon>
    </lineage>
</organism>
<protein>
    <recommendedName>
        <fullName evidence="4">DUF4175 domain-containing protein</fullName>
    </recommendedName>
</protein>
<sequence>MERNTLGWFGWFSVAGFVILTALFVLDIFADSLWAFSAFWTLVVAIVAGIGAVALYAGNDPTAETREDTMA</sequence>
<evidence type="ECO:0000313" key="2">
    <source>
        <dbReference type="EMBL" id="MDS0259760.1"/>
    </source>
</evidence>
<accession>A0ABU2FDH5</accession>
<name>A0ABU2FDH5_9EURY</name>